<evidence type="ECO:0000313" key="3">
    <source>
        <dbReference type="WBParaSite" id="scf7180000424871.g14222"/>
    </source>
</evidence>
<feature type="chain" id="PRO_5037020201" evidence="1">
    <location>
        <begin position="23"/>
        <end position="351"/>
    </location>
</feature>
<accession>A0A915PEJ8</accession>
<evidence type="ECO:0000256" key="1">
    <source>
        <dbReference type="SAM" id="SignalP"/>
    </source>
</evidence>
<name>A0A915PEJ8_9BILA</name>
<feature type="signal peptide" evidence="1">
    <location>
        <begin position="1"/>
        <end position="22"/>
    </location>
</feature>
<organism evidence="2 3">
    <name type="scientific">Meloidogyne floridensis</name>
    <dbReference type="NCBI Taxonomy" id="298350"/>
    <lineage>
        <taxon>Eukaryota</taxon>
        <taxon>Metazoa</taxon>
        <taxon>Ecdysozoa</taxon>
        <taxon>Nematoda</taxon>
        <taxon>Chromadorea</taxon>
        <taxon>Rhabditida</taxon>
        <taxon>Tylenchina</taxon>
        <taxon>Tylenchomorpha</taxon>
        <taxon>Tylenchoidea</taxon>
        <taxon>Meloidogynidae</taxon>
        <taxon>Meloidogyninae</taxon>
        <taxon>Meloidogyne</taxon>
    </lineage>
</organism>
<keyword evidence="2" id="KW-1185">Reference proteome</keyword>
<dbReference type="AlphaFoldDB" id="A0A915PEJ8"/>
<proteinExistence type="predicted"/>
<dbReference type="WBParaSite" id="scf7180000424871.g14222">
    <property type="protein sequence ID" value="scf7180000424871.g14222"/>
    <property type="gene ID" value="scf7180000424871.g14222"/>
</dbReference>
<protein>
    <submittedName>
        <fullName evidence="3">Uncharacterized protein</fullName>
    </submittedName>
</protein>
<dbReference type="Proteomes" id="UP000887560">
    <property type="component" value="Unplaced"/>
</dbReference>
<reference evidence="3" key="1">
    <citation type="submission" date="2022-11" db="UniProtKB">
        <authorList>
            <consortium name="WormBaseParasite"/>
        </authorList>
    </citation>
    <scope>IDENTIFICATION</scope>
</reference>
<evidence type="ECO:0000313" key="2">
    <source>
        <dbReference type="Proteomes" id="UP000887560"/>
    </source>
</evidence>
<sequence>MKIKKYFFILFFILISQNKIFSIELKTWTPPFISENGIKSPFINDPIVLRPMIHKPTEYEKAPYNFWYENRAFYHVHGLSPSNLLELRHQHFHDNLDNFIMGNFITDPPSTGLNDFNEESEMSNKETHESTNKALIEITTKALPQLNDSNEFIEDDRIIALNHPFLDKTNKIIQNLKKNIFSKTKSKNNLENIVSNERIFNAKNELFASENLKVSSDYEDETEERPLKEADFLASSKPPFYDFSNGINDKKQKLNSRIMRPTPIPLSFKEQNQQQFKIIPINNYEGREVIPLSIRPFLNINGKLLPTQQQQIFLKTQQPKPFLVTNDKIQQFNGTLPLINSKTKNEQSKRG</sequence>
<keyword evidence="1" id="KW-0732">Signal</keyword>